<feature type="compositionally biased region" description="Low complexity" evidence="2">
    <location>
        <begin position="1"/>
        <end position="11"/>
    </location>
</feature>
<dbReference type="InterPro" id="IPR006767">
    <property type="entry name" value="Cwf19-like_C_dom-2"/>
</dbReference>
<dbReference type="GO" id="GO:0071014">
    <property type="term" value="C:post-mRNA release spliceosomal complex"/>
    <property type="evidence" value="ECO:0007669"/>
    <property type="project" value="TreeGrafter"/>
</dbReference>
<feature type="region of interest" description="Disordered" evidence="2">
    <location>
        <begin position="1"/>
        <end position="163"/>
    </location>
</feature>
<feature type="compositionally biased region" description="Basic and acidic residues" evidence="2">
    <location>
        <begin position="325"/>
        <end position="355"/>
    </location>
</feature>
<dbReference type="EMBL" id="JAAAIP010000033">
    <property type="protein sequence ID" value="KAG0328486.1"/>
    <property type="molecule type" value="Genomic_DNA"/>
</dbReference>
<evidence type="ECO:0000256" key="2">
    <source>
        <dbReference type="SAM" id="MobiDB-lite"/>
    </source>
</evidence>
<dbReference type="OrthoDB" id="2113965at2759"/>
<feature type="compositionally biased region" description="Basic and acidic residues" evidence="2">
    <location>
        <begin position="506"/>
        <end position="516"/>
    </location>
</feature>
<dbReference type="AlphaFoldDB" id="A0A9P6RVJ7"/>
<gene>
    <name evidence="5" type="ORF">BGZ99_005181</name>
</gene>
<feature type="compositionally biased region" description="Basic and acidic residues" evidence="2">
    <location>
        <begin position="375"/>
        <end position="385"/>
    </location>
</feature>
<feature type="compositionally biased region" description="Basic and acidic residues" evidence="2">
    <location>
        <begin position="69"/>
        <end position="79"/>
    </location>
</feature>
<protein>
    <recommendedName>
        <fullName evidence="7">CwfJ C-terminus 1-domain-containing protein-like protein</fullName>
    </recommendedName>
</protein>
<evidence type="ECO:0000256" key="1">
    <source>
        <dbReference type="ARBA" id="ARBA00006795"/>
    </source>
</evidence>
<evidence type="ECO:0000313" key="6">
    <source>
        <dbReference type="Proteomes" id="UP000738325"/>
    </source>
</evidence>
<dbReference type="InterPro" id="IPR040194">
    <property type="entry name" value="Cwf19-like"/>
</dbReference>
<feature type="compositionally biased region" description="Low complexity" evidence="2">
    <location>
        <begin position="137"/>
        <end position="156"/>
    </location>
</feature>
<feature type="region of interest" description="Disordered" evidence="2">
    <location>
        <begin position="484"/>
        <end position="516"/>
    </location>
</feature>
<sequence>MDTSTRHSSSSSGGGHRRDHDKKDDTDRERERKHRHHRDKDDDRDKDDRHKKHKSSSTSSSSKSHHHSRNDDDRSDDRSRRHHHKSSSSRHDKDKDRSSRSSHHRSKHDDDDDDKAMDQDDDDDDMWVEKEVPGVDSSSASSAALTAAAPTGASPLQGADLSTEVTAVKENDGPKRDSWMMDDGGMDFGLMGALRVKKPKEEGPDPEKLRVFAGELNVHLKAGLKLHEYPESGMSLPSTAEYKNEKLTYTIGDAGSSWRMTKLKRVMETAAEEGVPPEVVGVDRYGSLEKFNEALEERRELDRRAGKKKGSRGDRNDGGSGSSSKRGDRREHHRDDRRRSDDDSDDRRNRDDKPSRSGRLSEFSSAASSPFQRPMDSEERLEKELAKRHRDKEREKEQERRFTPIPSPFASHVSSPIPNHSSEPTMTPDQLNKLKAKAMRAKMLGAPDADALEKEYEQAQKYATEVSMTSPDPVQRTVVIHSLGRTSGSSSPAPLGPGNKKHPGKNKKEVTHDEQGNRIGYQGEENELDLHELVRRERLGLEEGMDQELARRITRDAVFKDDLDYMDDNADKIARTVKKNDTQLKSAAIEDYRKTQTALDKCTMCFKDDGRTPPIMPVVSMGNRVYLGLPTHKEFLPGHCMIVPIQHVTSTLECDDDAWDEIRNFMKCLIQMNAAEDKAVIFSETVINLKWQKHTVIECIPIPWDAGQTASGYFKEAILNADEEWSQHKKLIETDAKDAKNGGFRRRLTSKLPYFHVWFGSPDKGYGHVIEDADRFEEYFVKEVLASICEMDSLQWSRRNNKRIPVAESPRRVEAFKKPWQAWDWTRTLEKQ</sequence>
<feature type="region of interest" description="Disordered" evidence="2">
    <location>
        <begin position="296"/>
        <end position="430"/>
    </location>
</feature>
<feature type="compositionally biased region" description="Acidic residues" evidence="2">
    <location>
        <begin position="110"/>
        <end position="126"/>
    </location>
</feature>
<feature type="compositionally biased region" description="Polar residues" evidence="2">
    <location>
        <begin position="412"/>
        <end position="430"/>
    </location>
</feature>
<comment type="caution">
    <text evidence="5">The sequence shown here is derived from an EMBL/GenBank/DDBJ whole genome shotgun (WGS) entry which is preliminary data.</text>
</comment>
<keyword evidence="6" id="KW-1185">Reference proteome</keyword>
<feature type="compositionally biased region" description="Basic and acidic residues" evidence="2">
    <location>
        <begin position="16"/>
        <end position="30"/>
    </location>
</feature>
<name>A0A9P6RVJ7_9FUNG</name>
<dbReference type="InterPro" id="IPR036265">
    <property type="entry name" value="HIT-like_sf"/>
</dbReference>
<dbReference type="PANTHER" id="PTHR12072:SF5">
    <property type="entry name" value="CWF19-LIKE PROTEIN 2"/>
    <property type="match status" value="1"/>
</dbReference>
<evidence type="ECO:0000313" key="5">
    <source>
        <dbReference type="EMBL" id="KAG0328486.1"/>
    </source>
</evidence>
<dbReference type="GO" id="GO:0000398">
    <property type="term" value="P:mRNA splicing, via spliceosome"/>
    <property type="evidence" value="ECO:0007669"/>
    <property type="project" value="TreeGrafter"/>
</dbReference>
<feature type="compositionally biased region" description="Low complexity" evidence="2">
    <location>
        <begin position="487"/>
        <end position="498"/>
    </location>
</feature>
<feature type="compositionally biased region" description="Basic and acidic residues" evidence="2">
    <location>
        <begin position="39"/>
        <end position="48"/>
    </location>
</feature>
<feature type="compositionally biased region" description="Basic and acidic residues" evidence="2">
    <location>
        <begin position="89"/>
        <end position="99"/>
    </location>
</feature>
<feature type="compositionally biased region" description="Basic and acidic residues" evidence="2">
    <location>
        <begin position="392"/>
        <end position="402"/>
    </location>
</feature>
<dbReference type="Gene3D" id="3.30.428.10">
    <property type="entry name" value="HIT-like"/>
    <property type="match status" value="1"/>
</dbReference>
<dbReference type="InterPro" id="IPR006768">
    <property type="entry name" value="Cwf19-like_C_dom-1"/>
</dbReference>
<dbReference type="Proteomes" id="UP000738325">
    <property type="component" value="Unassembled WGS sequence"/>
</dbReference>
<evidence type="ECO:0008006" key="7">
    <source>
        <dbReference type="Google" id="ProtNLM"/>
    </source>
</evidence>
<accession>A0A9P6RVJ7</accession>
<evidence type="ECO:0000259" key="3">
    <source>
        <dbReference type="Pfam" id="PF04676"/>
    </source>
</evidence>
<comment type="similarity">
    <text evidence="1">Belongs to the CWF19 family.</text>
</comment>
<feature type="domain" description="Cwf19-like protein C-terminal" evidence="3">
    <location>
        <begin position="724"/>
        <end position="826"/>
    </location>
</feature>
<dbReference type="PANTHER" id="PTHR12072">
    <property type="entry name" value="CWF19, CELL CYCLE CONTROL PROTEIN"/>
    <property type="match status" value="1"/>
</dbReference>
<organism evidence="5 6">
    <name type="scientific">Dissophora globulifera</name>
    <dbReference type="NCBI Taxonomy" id="979702"/>
    <lineage>
        <taxon>Eukaryota</taxon>
        <taxon>Fungi</taxon>
        <taxon>Fungi incertae sedis</taxon>
        <taxon>Mucoromycota</taxon>
        <taxon>Mortierellomycotina</taxon>
        <taxon>Mortierellomycetes</taxon>
        <taxon>Mortierellales</taxon>
        <taxon>Mortierellaceae</taxon>
        <taxon>Dissophora</taxon>
    </lineage>
</organism>
<dbReference type="SUPFAM" id="SSF54197">
    <property type="entry name" value="HIT-like"/>
    <property type="match status" value="1"/>
</dbReference>
<proteinExistence type="inferred from homology"/>
<dbReference type="Pfam" id="PF04677">
    <property type="entry name" value="CwfJ_C_1"/>
    <property type="match status" value="1"/>
</dbReference>
<feature type="compositionally biased region" description="Polar residues" evidence="2">
    <location>
        <begin position="362"/>
        <end position="371"/>
    </location>
</feature>
<reference evidence="5" key="1">
    <citation type="journal article" date="2020" name="Fungal Divers.">
        <title>Resolving the Mortierellaceae phylogeny through synthesis of multi-gene phylogenetics and phylogenomics.</title>
        <authorList>
            <person name="Vandepol N."/>
            <person name="Liber J."/>
            <person name="Desiro A."/>
            <person name="Na H."/>
            <person name="Kennedy M."/>
            <person name="Barry K."/>
            <person name="Grigoriev I.V."/>
            <person name="Miller A.N."/>
            <person name="O'Donnell K."/>
            <person name="Stajich J.E."/>
            <person name="Bonito G."/>
        </authorList>
    </citation>
    <scope>NUCLEOTIDE SEQUENCE</scope>
    <source>
        <strain evidence="5">REB-010B</strain>
    </source>
</reference>
<feature type="domain" description="Cwf19-like C-terminal" evidence="4">
    <location>
        <begin position="590"/>
        <end position="715"/>
    </location>
</feature>
<evidence type="ECO:0000259" key="4">
    <source>
        <dbReference type="Pfam" id="PF04677"/>
    </source>
</evidence>
<dbReference type="Pfam" id="PF04676">
    <property type="entry name" value="CwfJ_C_2"/>
    <property type="match status" value="1"/>
</dbReference>